<dbReference type="RefSeq" id="WP_115898463.1">
    <property type="nucleotide sequence ID" value="NZ_QUNG01000010.1"/>
</dbReference>
<gene>
    <name evidence="10" type="ORF">DFP81_11069</name>
</gene>
<dbReference type="PANTHER" id="PTHR42996">
    <property type="entry name" value="PHOSPHATE-BINDING PROTEIN PSTS"/>
    <property type="match status" value="1"/>
</dbReference>
<dbReference type="NCBIfam" id="NF008171">
    <property type="entry name" value="PRK10918.1"/>
    <property type="match status" value="1"/>
</dbReference>
<dbReference type="Proteomes" id="UP000256542">
    <property type="component" value="Unassembled WGS sequence"/>
</dbReference>
<feature type="signal peptide" evidence="8">
    <location>
        <begin position="1"/>
        <end position="24"/>
    </location>
</feature>
<evidence type="ECO:0000256" key="4">
    <source>
        <dbReference type="ARBA" id="ARBA00021889"/>
    </source>
</evidence>
<keyword evidence="8" id="KW-0732">Signal</keyword>
<evidence type="ECO:0000256" key="8">
    <source>
        <dbReference type="SAM" id="SignalP"/>
    </source>
</evidence>
<reference evidence="10 11" key="1">
    <citation type="submission" date="2018-08" db="EMBL/GenBank/DDBJ databases">
        <title>Genomic Encyclopedia of Type Strains, Phase III (KMG-III): the genomes of soil and plant-associated and newly described type strains.</title>
        <authorList>
            <person name="Whitman W."/>
        </authorList>
    </citation>
    <scope>NUCLEOTIDE SEQUENCE [LARGE SCALE GENOMIC DNA]</scope>
    <source>
        <strain evidence="10 11">CECT 7375</strain>
    </source>
</reference>
<dbReference type="GO" id="GO:0042301">
    <property type="term" value="F:phosphate ion binding"/>
    <property type="evidence" value="ECO:0007669"/>
    <property type="project" value="InterPro"/>
</dbReference>
<dbReference type="NCBIfam" id="TIGR00975">
    <property type="entry name" value="3a0107s03"/>
    <property type="match status" value="1"/>
</dbReference>
<protein>
    <recommendedName>
        <fullName evidence="4 7">Phosphate-binding protein PstS</fullName>
    </recommendedName>
</protein>
<dbReference type="GO" id="GO:0043190">
    <property type="term" value="C:ATP-binding cassette (ABC) transporter complex"/>
    <property type="evidence" value="ECO:0007669"/>
    <property type="project" value="InterPro"/>
</dbReference>
<evidence type="ECO:0000313" key="11">
    <source>
        <dbReference type="Proteomes" id="UP000256542"/>
    </source>
</evidence>
<accession>A0A3E0DHU4</accession>
<keyword evidence="11" id="KW-1185">Reference proteome</keyword>
<sequence>MKRIFASLAVCAAATALTATSAFAAENITGAGATFPYPIYAKWAQSYNKETGVQLNYQSIGSGGGIKQISAKTVDFGASDKPLTAKVLEEKGMMQFPMVMGGIVPIINVEGIKPGELVLDGETLANIFLGKIKKWDDAAIKALNPGVSLPSKRISVVHRADGSGTTFNFTYYLADISPEWKKNVGVDASVQWPTGTGGKGNQGVANYVSQLKNSVGYVEYAYALQNNLTYSKMKNKEGNTVAPTMEAFQAAAAGADWTHSDGFYLILANQPGAKSWPMTAATFILLHKKVENPEAIKSALNFFDWAYNNGDAAAEELHYVPFPGSVKSLVRDAWAKELKTADGKSVYMGS</sequence>
<evidence type="ECO:0000256" key="3">
    <source>
        <dbReference type="ARBA" id="ARBA00011529"/>
    </source>
</evidence>
<dbReference type="SUPFAM" id="SSF53850">
    <property type="entry name" value="Periplasmic binding protein-like II"/>
    <property type="match status" value="1"/>
</dbReference>
<evidence type="ECO:0000256" key="1">
    <source>
        <dbReference type="ARBA" id="ARBA00002841"/>
    </source>
</evidence>
<keyword evidence="6 7" id="KW-0592">Phosphate transport</keyword>
<evidence type="ECO:0000256" key="2">
    <source>
        <dbReference type="ARBA" id="ARBA00008725"/>
    </source>
</evidence>
<dbReference type="OrthoDB" id="9801510at2"/>
<dbReference type="InterPro" id="IPR005673">
    <property type="entry name" value="ABC_phos-bd_PstS"/>
</dbReference>
<dbReference type="InterPro" id="IPR050962">
    <property type="entry name" value="Phosphate-bind_PstS"/>
</dbReference>
<feature type="domain" description="PBP" evidence="9">
    <location>
        <begin position="18"/>
        <end position="307"/>
    </location>
</feature>
<evidence type="ECO:0000256" key="7">
    <source>
        <dbReference type="PIRNR" id="PIRNR002756"/>
    </source>
</evidence>
<comment type="caution">
    <text evidence="10">The sequence shown here is derived from an EMBL/GenBank/DDBJ whole genome shotgun (WGS) entry which is preliminary data.</text>
</comment>
<dbReference type="AlphaFoldDB" id="A0A3E0DHU4"/>
<keyword evidence="5 7" id="KW-0813">Transport</keyword>
<evidence type="ECO:0000256" key="6">
    <source>
        <dbReference type="ARBA" id="ARBA00022592"/>
    </source>
</evidence>
<dbReference type="CDD" id="cd13565">
    <property type="entry name" value="PBP2_PstS"/>
    <property type="match status" value="1"/>
</dbReference>
<comment type="function">
    <text evidence="1 7">Part of the ABC transporter complex PstSACB involved in phosphate import.</text>
</comment>
<proteinExistence type="inferred from homology"/>
<comment type="subunit">
    <text evidence="3 7">The complex is composed of two ATP-binding proteins (PstB), two transmembrane proteins (PstC and PstA) and a solute-binding protein (PstS).</text>
</comment>
<feature type="chain" id="PRO_5017739429" description="Phosphate-binding protein PstS" evidence="8">
    <location>
        <begin position="25"/>
        <end position="350"/>
    </location>
</feature>
<name>A0A3E0DHU4_9GAMM</name>
<evidence type="ECO:0000256" key="5">
    <source>
        <dbReference type="ARBA" id="ARBA00022448"/>
    </source>
</evidence>
<dbReference type="InterPro" id="IPR024370">
    <property type="entry name" value="PBP_domain"/>
</dbReference>
<dbReference type="Pfam" id="PF12849">
    <property type="entry name" value="PBP_like_2"/>
    <property type="match status" value="1"/>
</dbReference>
<comment type="similarity">
    <text evidence="2 7">Belongs to the PstS family.</text>
</comment>
<dbReference type="Gene3D" id="3.40.190.10">
    <property type="entry name" value="Periplasmic binding protein-like II"/>
    <property type="match status" value="2"/>
</dbReference>
<evidence type="ECO:0000313" key="10">
    <source>
        <dbReference type="EMBL" id="REG82181.1"/>
    </source>
</evidence>
<dbReference type="PIRSF" id="PIRSF002756">
    <property type="entry name" value="PstS"/>
    <property type="match status" value="1"/>
</dbReference>
<dbReference type="PANTHER" id="PTHR42996:SF1">
    <property type="entry name" value="PHOSPHATE-BINDING PROTEIN PSTS"/>
    <property type="match status" value="1"/>
</dbReference>
<evidence type="ECO:0000259" key="9">
    <source>
        <dbReference type="Pfam" id="PF12849"/>
    </source>
</evidence>
<organism evidence="10 11">
    <name type="scientific">Marinomonas pollencensis</name>
    <dbReference type="NCBI Taxonomy" id="491954"/>
    <lineage>
        <taxon>Bacteria</taxon>
        <taxon>Pseudomonadati</taxon>
        <taxon>Pseudomonadota</taxon>
        <taxon>Gammaproteobacteria</taxon>
        <taxon>Oceanospirillales</taxon>
        <taxon>Oceanospirillaceae</taxon>
        <taxon>Marinomonas</taxon>
    </lineage>
</organism>
<dbReference type="EMBL" id="QUNG01000010">
    <property type="protein sequence ID" value="REG82181.1"/>
    <property type="molecule type" value="Genomic_DNA"/>
</dbReference>
<dbReference type="GO" id="GO:0035435">
    <property type="term" value="P:phosphate ion transmembrane transport"/>
    <property type="evidence" value="ECO:0007669"/>
    <property type="project" value="InterPro"/>
</dbReference>